<dbReference type="InterPro" id="IPR025510">
    <property type="entry name" value="DUF4397"/>
</dbReference>
<reference evidence="2 3" key="1">
    <citation type="submission" date="2018-02" db="EMBL/GenBank/DDBJ databases">
        <title>Sphingobacterium KA21.</title>
        <authorList>
            <person name="Vasarhelyi B.M."/>
            <person name="Deshmukh S."/>
            <person name="Balint B."/>
            <person name="Kukolya J."/>
        </authorList>
    </citation>
    <scope>NUCLEOTIDE SEQUENCE [LARGE SCALE GENOMIC DNA]</scope>
    <source>
        <strain evidence="2 3">Ka21</strain>
    </source>
</reference>
<organism evidence="2 3">
    <name type="scientific">Sphingobacterium pedocola</name>
    <dbReference type="NCBI Taxonomy" id="2082722"/>
    <lineage>
        <taxon>Bacteria</taxon>
        <taxon>Pseudomonadati</taxon>
        <taxon>Bacteroidota</taxon>
        <taxon>Sphingobacteriia</taxon>
        <taxon>Sphingobacteriales</taxon>
        <taxon>Sphingobacteriaceae</taxon>
        <taxon>Sphingobacterium</taxon>
    </lineage>
</organism>
<name>A0ABR9T552_9SPHI</name>
<evidence type="ECO:0000313" key="2">
    <source>
        <dbReference type="EMBL" id="MBE8720214.1"/>
    </source>
</evidence>
<accession>A0ABR9T552</accession>
<dbReference type="RefSeq" id="WP_196937912.1">
    <property type="nucleotide sequence ID" value="NZ_MU158689.1"/>
</dbReference>
<dbReference type="Pfam" id="PF14344">
    <property type="entry name" value="DUF4397"/>
    <property type="match status" value="1"/>
</dbReference>
<feature type="domain" description="DUF4397" evidence="1">
    <location>
        <begin position="37"/>
        <end position="151"/>
    </location>
</feature>
<gene>
    <name evidence="2" type="ORF">C4F40_05680</name>
</gene>
<evidence type="ECO:0000313" key="3">
    <source>
        <dbReference type="Proteomes" id="UP000618319"/>
    </source>
</evidence>
<dbReference type="PROSITE" id="PS51257">
    <property type="entry name" value="PROKAR_LIPOPROTEIN"/>
    <property type="match status" value="1"/>
</dbReference>
<evidence type="ECO:0000259" key="1">
    <source>
        <dbReference type="Pfam" id="PF14344"/>
    </source>
</evidence>
<keyword evidence="3" id="KW-1185">Reference proteome</keyword>
<protein>
    <recommendedName>
        <fullName evidence="1">DUF4397 domain-containing protein</fullName>
    </recommendedName>
</protein>
<comment type="caution">
    <text evidence="2">The sequence shown here is derived from an EMBL/GenBank/DDBJ whole genome shotgun (WGS) entry which is preliminary data.</text>
</comment>
<sequence length="230" mass="25593">MMPKIRAVLCSVLFVMLFGCDKSDIEGMYDSPINLSSVGVINAVPGSIGMDVFVNKIKLNKTTEKLVFGEHIPYRNTYTGEVEFSLTSYSGTKQEMYSGRLTFVPSKIYSVFVYKEGDLKLLQSEDNVLLPAKGQAKLRIVHLGGNVASLKVFSGDKEIDFQNVKYKDVSTFISLAINKRYNLQITDEDADVKVELNFEPQNQGIYTLLIKGDKKSSVEGLGIDAKVIKH</sequence>
<proteinExistence type="predicted"/>
<dbReference type="Proteomes" id="UP000618319">
    <property type="component" value="Unassembled WGS sequence"/>
</dbReference>
<dbReference type="EMBL" id="PSKQ01000017">
    <property type="protein sequence ID" value="MBE8720214.1"/>
    <property type="molecule type" value="Genomic_DNA"/>
</dbReference>